<dbReference type="PANTHER" id="PTHR35342:SF5">
    <property type="entry name" value="TRICARBOXYLIC TRANSPORT PROTEIN"/>
    <property type="match status" value="1"/>
</dbReference>
<evidence type="ECO:0000313" key="3">
    <source>
        <dbReference type="EMBL" id="SAL73888.1"/>
    </source>
</evidence>
<reference evidence="3 4" key="1">
    <citation type="submission" date="2016-01" db="EMBL/GenBank/DDBJ databases">
        <authorList>
            <person name="Oliw E.H."/>
        </authorList>
    </citation>
    <scope>NUCLEOTIDE SEQUENCE [LARGE SCALE GENOMIC DNA]</scope>
    <source>
        <strain evidence="3">LMG 27134</strain>
    </source>
</reference>
<feature type="transmembrane region" description="Helical" evidence="1">
    <location>
        <begin position="143"/>
        <end position="163"/>
    </location>
</feature>
<feature type="domain" description="DUF112" evidence="2">
    <location>
        <begin position="25"/>
        <end position="446"/>
    </location>
</feature>
<dbReference type="AlphaFoldDB" id="A0A158JYK5"/>
<feature type="transmembrane region" description="Helical" evidence="1">
    <location>
        <begin position="396"/>
        <end position="412"/>
    </location>
</feature>
<feature type="transmembrane region" description="Helical" evidence="1">
    <location>
        <begin position="605"/>
        <end position="629"/>
    </location>
</feature>
<evidence type="ECO:0000256" key="1">
    <source>
        <dbReference type="SAM" id="Phobius"/>
    </source>
</evidence>
<dbReference type="Pfam" id="PF01970">
    <property type="entry name" value="TctA"/>
    <property type="match status" value="1"/>
</dbReference>
<dbReference type="EMBL" id="FCOK02000143">
    <property type="protein sequence ID" value="SAL73888.1"/>
    <property type="molecule type" value="Genomic_DNA"/>
</dbReference>
<gene>
    <name evidence="3" type="ORF">AWB69_09095</name>
</gene>
<evidence type="ECO:0000313" key="4">
    <source>
        <dbReference type="Proteomes" id="UP000054683"/>
    </source>
</evidence>
<feature type="transmembrane region" description="Helical" evidence="1">
    <location>
        <begin position="114"/>
        <end position="137"/>
    </location>
</feature>
<feature type="transmembrane region" description="Helical" evidence="1">
    <location>
        <begin position="175"/>
        <end position="191"/>
    </location>
</feature>
<organism evidence="3 4">
    <name type="scientific">Caballeronia udeis</name>
    <dbReference type="NCBI Taxonomy" id="1232866"/>
    <lineage>
        <taxon>Bacteria</taxon>
        <taxon>Pseudomonadati</taxon>
        <taxon>Pseudomonadota</taxon>
        <taxon>Betaproteobacteria</taxon>
        <taxon>Burkholderiales</taxon>
        <taxon>Burkholderiaceae</taxon>
        <taxon>Caballeronia</taxon>
    </lineage>
</organism>
<name>A0A158JYK5_9BURK</name>
<dbReference type="OrthoDB" id="9781349at2"/>
<keyword evidence="1" id="KW-0472">Membrane</keyword>
<sequence length="683" mass="73022">MHFFNDATLSAAGHALSMILQFHRLVFLWFGVLIGLAIGLLPGIGGLTGFALLVPFTYTMDPYAAFAMLLGMASVITTSDVIPAVLFGVPGHAASQATVLDGLPMTKRGEAARALSACYTSSLLGGLIGALILAVSLPLVRPFVLSIATPEMLGLTIFGLSMVSSLSGNSPLKGVVVACFGILIGMVGTNVETGQMRWTDNLLYLQDGIPIVPIILGVFALPELCDLAIRRTAIAENFKFSSREGMRQGVTDTFRNWFLVLRCGTLGAILGAIPGITGAVTDWIAYGHALQTSKGAKETFTKGDVRGVIAPEAANNAREGGSLVPLLAFGVPGGAVQAILLGAMMVHGFIPGPDMLTKHLDVTYSMVWSIALANIFGAGLCFLLSGQFAKVSTLRYTLILPVIMPIIFIGAFQGSQSWGDMFVLLIAGLIGWTMKRLKWARPPLILGLVLGKLMERYMTISFMRYGMNWTTRPIVIVLLLFAALIFFKPLSKLVRKGGFARLRPFGGGRGGVKFKLEDLTYVFFIGIAICMLVTAQTWVFLARIGPTVVASIVVIAGAASLAYKVFVAPAQAGLANTGGGVHMDSTVDPENLLPIKTVLIRAARFFGWFIAFLLCMALIGIMPTVPLMIAAFMRIEGRESWRLCLILAVCVTVFVFGVFDQILHIPWPSNLIGQWVPGLVGGA</sequence>
<keyword evidence="1" id="KW-1133">Transmembrane helix</keyword>
<feature type="transmembrane region" description="Helical" evidence="1">
    <location>
        <begin position="519"/>
        <end position="541"/>
    </location>
</feature>
<feature type="transmembrane region" description="Helical" evidence="1">
    <location>
        <begin position="362"/>
        <end position="384"/>
    </location>
</feature>
<dbReference type="RefSeq" id="WP_062093078.1">
    <property type="nucleotide sequence ID" value="NZ_FCOK02000143.1"/>
</dbReference>
<accession>A0A158JYK5</accession>
<feature type="transmembrane region" description="Helical" evidence="1">
    <location>
        <begin position="63"/>
        <end position="87"/>
    </location>
</feature>
<dbReference type="Proteomes" id="UP000054683">
    <property type="component" value="Unassembled WGS sequence"/>
</dbReference>
<feature type="transmembrane region" description="Helical" evidence="1">
    <location>
        <begin position="548"/>
        <end position="566"/>
    </location>
</feature>
<evidence type="ECO:0000259" key="2">
    <source>
        <dbReference type="Pfam" id="PF01970"/>
    </source>
</evidence>
<feature type="transmembrane region" description="Helical" evidence="1">
    <location>
        <begin position="469"/>
        <end position="487"/>
    </location>
</feature>
<proteinExistence type="predicted"/>
<feature type="transmembrane region" description="Helical" evidence="1">
    <location>
        <begin position="326"/>
        <end position="350"/>
    </location>
</feature>
<feature type="transmembrane region" description="Helical" evidence="1">
    <location>
        <begin position="641"/>
        <end position="659"/>
    </location>
</feature>
<feature type="transmembrane region" description="Helical" evidence="1">
    <location>
        <begin position="26"/>
        <end position="51"/>
    </location>
</feature>
<keyword evidence="1" id="KW-0812">Transmembrane</keyword>
<protein>
    <submittedName>
        <fullName evidence="3">Tripartite tricarboxylate transporter TctA family protein</fullName>
    </submittedName>
</protein>
<dbReference type="InterPro" id="IPR002823">
    <property type="entry name" value="DUF112_TM"/>
</dbReference>
<dbReference type="PANTHER" id="PTHR35342">
    <property type="entry name" value="TRICARBOXYLIC TRANSPORT PROTEIN"/>
    <property type="match status" value="1"/>
</dbReference>
<feature type="transmembrane region" description="Helical" evidence="1">
    <location>
        <begin position="418"/>
        <end position="434"/>
    </location>
</feature>